<keyword evidence="2" id="KW-0812">Transmembrane</keyword>
<evidence type="ECO:0000256" key="2">
    <source>
        <dbReference type="SAM" id="Phobius"/>
    </source>
</evidence>
<organism evidence="3 4">
    <name type="scientific">Methylophaga marina</name>
    <dbReference type="NCBI Taxonomy" id="45495"/>
    <lineage>
        <taxon>Bacteria</taxon>
        <taxon>Pseudomonadati</taxon>
        <taxon>Pseudomonadota</taxon>
        <taxon>Gammaproteobacteria</taxon>
        <taxon>Thiotrichales</taxon>
        <taxon>Piscirickettsiaceae</taxon>
        <taxon>Methylophaga</taxon>
    </lineage>
</organism>
<dbReference type="PRINTS" id="PR00813">
    <property type="entry name" value="BCTERIALGSPG"/>
</dbReference>
<evidence type="ECO:0008006" key="5">
    <source>
        <dbReference type="Google" id="ProtNLM"/>
    </source>
</evidence>
<keyword evidence="2" id="KW-0472">Membrane</keyword>
<evidence type="ECO:0000313" key="3">
    <source>
        <dbReference type="EMBL" id="GAA0219792.1"/>
    </source>
</evidence>
<reference evidence="3 4" key="1">
    <citation type="journal article" date="2019" name="Int. J. Syst. Evol. Microbiol.">
        <title>The Global Catalogue of Microorganisms (GCM) 10K type strain sequencing project: providing services to taxonomists for standard genome sequencing and annotation.</title>
        <authorList>
            <consortium name="The Broad Institute Genomics Platform"/>
            <consortium name="The Broad Institute Genome Sequencing Center for Infectious Disease"/>
            <person name="Wu L."/>
            <person name="Ma J."/>
        </authorList>
    </citation>
    <scope>NUCLEOTIDE SEQUENCE [LARGE SCALE GENOMIC DNA]</scope>
    <source>
        <strain evidence="3 4">JCM 6886</strain>
    </source>
</reference>
<name>A0ABN0TEN6_9GAMM</name>
<dbReference type="Pfam" id="PF07963">
    <property type="entry name" value="N_methyl"/>
    <property type="match status" value="1"/>
</dbReference>
<dbReference type="EMBL" id="BAAADG010000003">
    <property type="protein sequence ID" value="GAA0219792.1"/>
    <property type="molecule type" value="Genomic_DNA"/>
</dbReference>
<accession>A0ABN0TEN6</accession>
<dbReference type="InterPro" id="IPR012902">
    <property type="entry name" value="N_methyl_site"/>
</dbReference>
<dbReference type="InterPro" id="IPR000983">
    <property type="entry name" value="Bac_GSPG_pilin"/>
</dbReference>
<proteinExistence type="predicted"/>
<gene>
    <name evidence="3" type="ORF">GCM10008964_09260</name>
</gene>
<sequence length="369" mass="38284">MNIKQMKSMISKFRSADVSMIKDADMRAKAQKLQNKQGGFTLLELLVVVAILAIIAGAVISSLDGQEELAAQKTTVHTMAAMEEAARVYAVTENRKYPGGVESLLCAPLTDGTDEFTLTAAAAMTALGAGTVFPVGAGANDASSANSNVPRTQGGLTGDLAGSLLAGALPDGVVEDMAEDGLTSVRYAHTDLCAGTLTFAQTTFSELDEDVDSGALVEVVKPSLIFRTPVVEGDEWEYGAGAGINLVSLDESADNSIPVAFYAEPAELTGNANDILVAFGVGPDSDLVGSVLGKAPSDGNVGPDKYGHFSLIYKIGECPAGEEVDEYVEGTGCAVADWDNEEIKLVGIIDAGGDGYDDEIAEARGNQEE</sequence>
<comment type="caution">
    <text evidence="3">The sequence shown here is derived from an EMBL/GenBank/DDBJ whole genome shotgun (WGS) entry which is preliminary data.</text>
</comment>
<dbReference type="Proteomes" id="UP001501476">
    <property type="component" value="Unassembled WGS sequence"/>
</dbReference>
<keyword evidence="4" id="KW-1185">Reference proteome</keyword>
<feature type="transmembrane region" description="Helical" evidence="2">
    <location>
        <begin position="42"/>
        <end position="63"/>
    </location>
</feature>
<dbReference type="InterPro" id="IPR045584">
    <property type="entry name" value="Pilin-like"/>
</dbReference>
<evidence type="ECO:0000256" key="1">
    <source>
        <dbReference type="ARBA" id="ARBA00022481"/>
    </source>
</evidence>
<evidence type="ECO:0000313" key="4">
    <source>
        <dbReference type="Proteomes" id="UP001501476"/>
    </source>
</evidence>
<keyword evidence="1" id="KW-0488">Methylation</keyword>
<dbReference type="Gene3D" id="3.30.700.10">
    <property type="entry name" value="Glycoprotein, Type 4 Pilin"/>
    <property type="match status" value="1"/>
</dbReference>
<dbReference type="SUPFAM" id="SSF54523">
    <property type="entry name" value="Pili subunits"/>
    <property type="match status" value="1"/>
</dbReference>
<keyword evidence="2" id="KW-1133">Transmembrane helix</keyword>
<dbReference type="NCBIfam" id="TIGR02532">
    <property type="entry name" value="IV_pilin_GFxxxE"/>
    <property type="match status" value="1"/>
</dbReference>
<protein>
    <recommendedName>
        <fullName evidence="5">Prepilin-type N-terminal cleavage/methylation domain-containing protein</fullName>
    </recommendedName>
</protein>
<dbReference type="PROSITE" id="PS00409">
    <property type="entry name" value="PROKAR_NTER_METHYL"/>
    <property type="match status" value="1"/>
</dbReference>
<dbReference type="RefSeq" id="WP_286305001.1">
    <property type="nucleotide sequence ID" value="NZ_AP027741.1"/>
</dbReference>